<keyword evidence="4" id="KW-0004">4Fe-4S</keyword>
<dbReference type="GO" id="GO:0034628">
    <property type="term" value="P:'de novo' NAD+ biosynthetic process from L-aspartate"/>
    <property type="evidence" value="ECO:0007669"/>
    <property type="project" value="TreeGrafter"/>
</dbReference>
<evidence type="ECO:0000256" key="1">
    <source>
        <dbReference type="ARBA" id="ARBA00001966"/>
    </source>
</evidence>
<dbReference type="GO" id="GO:0008987">
    <property type="term" value="F:quinolinate synthetase A activity"/>
    <property type="evidence" value="ECO:0007669"/>
    <property type="project" value="InterPro"/>
</dbReference>
<dbReference type="EMBL" id="BARS01049523">
    <property type="protein sequence ID" value="GAG33920.1"/>
    <property type="molecule type" value="Genomic_DNA"/>
</dbReference>
<dbReference type="EC" id="2.5.1.72" evidence="3"/>
<dbReference type="GO" id="GO:0051539">
    <property type="term" value="F:4 iron, 4 sulfur cluster binding"/>
    <property type="evidence" value="ECO:0007669"/>
    <property type="project" value="UniProtKB-KW"/>
</dbReference>
<protein>
    <recommendedName>
        <fullName evidence="3">quinolinate synthase</fullName>
        <ecNumber evidence="3">2.5.1.72</ecNumber>
    </recommendedName>
</protein>
<dbReference type="GO" id="GO:0046872">
    <property type="term" value="F:metal ion binding"/>
    <property type="evidence" value="ECO:0007669"/>
    <property type="project" value="UniProtKB-KW"/>
</dbReference>
<gene>
    <name evidence="10" type="ORF">S01H1_74069</name>
</gene>
<accession>X0WTD9</accession>
<evidence type="ECO:0000256" key="2">
    <source>
        <dbReference type="ARBA" id="ARBA00005065"/>
    </source>
</evidence>
<evidence type="ECO:0000256" key="8">
    <source>
        <dbReference type="ARBA" id="ARBA00023004"/>
    </source>
</evidence>
<feature type="non-terminal residue" evidence="10">
    <location>
        <position position="1"/>
    </location>
</feature>
<evidence type="ECO:0000256" key="7">
    <source>
        <dbReference type="ARBA" id="ARBA00022723"/>
    </source>
</evidence>
<evidence type="ECO:0000256" key="3">
    <source>
        <dbReference type="ARBA" id="ARBA00012669"/>
    </source>
</evidence>
<dbReference type="InterPro" id="IPR003473">
    <property type="entry name" value="NadA"/>
</dbReference>
<comment type="pathway">
    <text evidence="2">Cofactor biosynthesis; NAD(+) biosynthesis; quinolinate from iminoaspartate: step 1/1.</text>
</comment>
<dbReference type="NCBIfam" id="TIGR00550">
    <property type="entry name" value="nadA"/>
    <property type="match status" value="1"/>
</dbReference>
<dbReference type="PANTHER" id="PTHR30573">
    <property type="entry name" value="QUINOLINATE SYNTHETASE A"/>
    <property type="match status" value="1"/>
</dbReference>
<keyword evidence="7" id="KW-0479">Metal-binding</keyword>
<dbReference type="UniPathway" id="UPA00253">
    <property type="reaction ID" value="UER00327"/>
</dbReference>
<evidence type="ECO:0000256" key="6">
    <source>
        <dbReference type="ARBA" id="ARBA00022679"/>
    </source>
</evidence>
<name>X0WTD9_9ZZZZ</name>
<dbReference type="Gene3D" id="3.40.50.10800">
    <property type="entry name" value="NadA-like"/>
    <property type="match status" value="3"/>
</dbReference>
<evidence type="ECO:0000256" key="5">
    <source>
        <dbReference type="ARBA" id="ARBA00022642"/>
    </source>
</evidence>
<sequence length="240" mass="26501">RFMAETASILNPHKTVLLPEPSAGCALAEMATAEQVRRKREEAPSDTAVVCYVNSTAQVKAEADVCCTSANAVEVVEALPQRHILFVPDRNLGSYVAEKTGKDIIPWDGYCYVHDPNVSTSAVGELKRLHPHADVMVHPECNAAVRRHADFVGSTSQMLRYAAESDNQEFIVGTEEGFVHPLHERNPRKQFYSTGSVCSSMRLITLGSIRHALDRMTNVVEVPEDIRERATGALERMLSL</sequence>
<evidence type="ECO:0000256" key="9">
    <source>
        <dbReference type="ARBA" id="ARBA00023014"/>
    </source>
</evidence>
<comment type="caution">
    <text evidence="10">The sequence shown here is derived from an EMBL/GenBank/DDBJ whole genome shotgun (WGS) entry which is preliminary data.</text>
</comment>
<comment type="cofactor">
    <cofactor evidence="1">
        <name>[4Fe-4S] cluster</name>
        <dbReference type="ChEBI" id="CHEBI:49883"/>
    </cofactor>
</comment>
<reference evidence="10" key="1">
    <citation type="journal article" date="2014" name="Front. Microbiol.">
        <title>High frequency of phylogenetically diverse reductive dehalogenase-homologous genes in deep subseafloor sedimentary metagenomes.</title>
        <authorList>
            <person name="Kawai M."/>
            <person name="Futagami T."/>
            <person name="Toyoda A."/>
            <person name="Takaki Y."/>
            <person name="Nishi S."/>
            <person name="Hori S."/>
            <person name="Arai W."/>
            <person name="Tsubouchi T."/>
            <person name="Morono Y."/>
            <person name="Uchiyama I."/>
            <person name="Ito T."/>
            <person name="Fujiyama A."/>
            <person name="Inagaki F."/>
            <person name="Takami H."/>
        </authorList>
    </citation>
    <scope>NUCLEOTIDE SEQUENCE</scope>
    <source>
        <strain evidence="10">Expedition CK06-06</strain>
    </source>
</reference>
<organism evidence="10">
    <name type="scientific">marine sediment metagenome</name>
    <dbReference type="NCBI Taxonomy" id="412755"/>
    <lineage>
        <taxon>unclassified sequences</taxon>
        <taxon>metagenomes</taxon>
        <taxon>ecological metagenomes</taxon>
    </lineage>
</organism>
<keyword evidence="8" id="KW-0408">Iron</keyword>
<dbReference type="Pfam" id="PF02445">
    <property type="entry name" value="NadA"/>
    <property type="match status" value="1"/>
</dbReference>
<dbReference type="NCBIfam" id="NF006878">
    <property type="entry name" value="PRK09375.1-2"/>
    <property type="match status" value="1"/>
</dbReference>
<keyword evidence="9" id="KW-0411">Iron-sulfur</keyword>
<keyword evidence="6" id="KW-0808">Transferase</keyword>
<evidence type="ECO:0000256" key="4">
    <source>
        <dbReference type="ARBA" id="ARBA00022485"/>
    </source>
</evidence>
<dbReference type="PANTHER" id="PTHR30573:SF0">
    <property type="entry name" value="QUINOLINATE SYNTHASE, CHLOROPLASTIC"/>
    <property type="match status" value="1"/>
</dbReference>
<dbReference type="InterPro" id="IPR036094">
    <property type="entry name" value="NadA_sf"/>
</dbReference>
<keyword evidence="5" id="KW-0662">Pyridine nucleotide biosynthesis</keyword>
<proteinExistence type="predicted"/>
<dbReference type="AlphaFoldDB" id="X0WTD9"/>
<dbReference type="SUPFAM" id="SSF142754">
    <property type="entry name" value="NadA-like"/>
    <property type="match status" value="1"/>
</dbReference>
<evidence type="ECO:0000313" key="10">
    <source>
        <dbReference type="EMBL" id="GAG33920.1"/>
    </source>
</evidence>